<evidence type="ECO:0000313" key="7">
    <source>
        <dbReference type="Proteomes" id="UP001341840"/>
    </source>
</evidence>
<keyword evidence="4" id="KW-0732">Signal</keyword>
<dbReference type="Proteomes" id="UP001341840">
    <property type="component" value="Unassembled WGS sequence"/>
</dbReference>
<dbReference type="InterPro" id="IPR053318">
    <property type="entry name" value="GT64"/>
</dbReference>
<feature type="signal peptide" evidence="4">
    <location>
        <begin position="1"/>
        <end position="25"/>
    </location>
</feature>
<feature type="domain" description="Glycosyl transferase 64" evidence="5">
    <location>
        <begin position="46"/>
        <end position="308"/>
    </location>
</feature>
<evidence type="ECO:0000256" key="3">
    <source>
        <dbReference type="ARBA" id="ARBA00023157"/>
    </source>
</evidence>
<sequence>MPTPPIPPILTVIAIFFLSLTPASQSPDTCSQAKIRDPQSLRRDQITVVMNGFSEERIPLLQSLATAYSLSTLVSSVLVLWGNPSTPPRVLHQLARNLSSSSDGSITLLPQPSSSLNLRFLPRPNHIKTEAVLICDDDVEVHLQTLEFAFRIWSSNQDRIVGLFARSHDFDLNRKEWVYTVQPDRFSIMLTKFMLLKSEYLYHYTCGGGKKMTSMRRLVDSVRNCEDILMNIVVSEVAKVGPVLVGARRVRDYGDARNDEGGEGYGGGGLSGRKGEHRMRRGWCITEFHRVLGRMPLRYSYGKVVDSVGEQALCNKRGKLVYCDHSFLDN</sequence>
<evidence type="ECO:0000313" key="6">
    <source>
        <dbReference type="EMBL" id="MED6156470.1"/>
    </source>
</evidence>
<evidence type="ECO:0000259" key="5">
    <source>
        <dbReference type="Pfam" id="PF09258"/>
    </source>
</evidence>
<keyword evidence="2" id="KW-0808">Transferase</keyword>
<gene>
    <name evidence="6" type="ORF">PIB30_014689</name>
</gene>
<dbReference type="SUPFAM" id="SSF53448">
    <property type="entry name" value="Nucleotide-diphospho-sugar transferases"/>
    <property type="match status" value="1"/>
</dbReference>
<dbReference type="InterPro" id="IPR029044">
    <property type="entry name" value="Nucleotide-diphossugar_trans"/>
</dbReference>
<comment type="caution">
    <text evidence="6">The sequence shown here is derived from an EMBL/GenBank/DDBJ whole genome shotgun (WGS) entry which is preliminary data.</text>
</comment>
<evidence type="ECO:0000256" key="4">
    <source>
        <dbReference type="SAM" id="SignalP"/>
    </source>
</evidence>
<dbReference type="PANTHER" id="PTHR48409">
    <property type="entry name" value="GLYCOSYLTRANSFERASE FAMILY PROTEIN 64 C3"/>
    <property type="match status" value="1"/>
</dbReference>
<name>A0ABU6U7U5_9FABA</name>
<organism evidence="6 7">
    <name type="scientific">Stylosanthes scabra</name>
    <dbReference type="NCBI Taxonomy" id="79078"/>
    <lineage>
        <taxon>Eukaryota</taxon>
        <taxon>Viridiplantae</taxon>
        <taxon>Streptophyta</taxon>
        <taxon>Embryophyta</taxon>
        <taxon>Tracheophyta</taxon>
        <taxon>Spermatophyta</taxon>
        <taxon>Magnoliopsida</taxon>
        <taxon>eudicotyledons</taxon>
        <taxon>Gunneridae</taxon>
        <taxon>Pentapetalae</taxon>
        <taxon>rosids</taxon>
        <taxon>fabids</taxon>
        <taxon>Fabales</taxon>
        <taxon>Fabaceae</taxon>
        <taxon>Papilionoideae</taxon>
        <taxon>50 kb inversion clade</taxon>
        <taxon>dalbergioids sensu lato</taxon>
        <taxon>Dalbergieae</taxon>
        <taxon>Pterocarpus clade</taxon>
        <taxon>Stylosanthes</taxon>
    </lineage>
</organism>
<dbReference type="Pfam" id="PF09258">
    <property type="entry name" value="Glyco_transf_64"/>
    <property type="match status" value="1"/>
</dbReference>
<dbReference type="PANTHER" id="PTHR48409:SF1">
    <property type="entry name" value="GLYCOSYLTRANSFERASE FAMILY PROTEIN 64 C3"/>
    <property type="match status" value="1"/>
</dbReference>
<dbReference type="InterPro" id="IPR015338">
    <property type="entry name" value="GT64_dom"/>
</dbReference>
<reference evidence="6 7" key="1">
    <citation type="journal article" date="2023" name="Plants (Basel)">
        <title>Bridging the Gap: Combining Genomics and Transcriptomics Approaches to Understand Stylosanthes scabra, an Orphan Legume from the Brazilian Caatinga.</title>
        <authorList>
            <person name="Ferreira-Neto J.R.C."/>
            <person name="da Silva M.D."/>
            <person name="Binneck E."/>
            <person name="de Melo N.F."/>
            <person name="da Silva R.H."/>
            <person name="de Melo A.L.T.M."/>
            <person name="Pandolfi V."/>
            <person name="Bustamante F.O."/>
            <person name="Brasileiro-Vidal A.C."/>
            <person name="Benko-Iseppon A.M."/>
        </authorList>
    </citation>
    <scope>NUCLEOTIDE SEQUENCE [LARGE SCALE GENOMIC DNA]</scope>
    <source>
        <tissue evidence="6">Leaves</tissue>
    </source>
</reference>
<evidence type="ECO:0000256" key="2">
    <source>
        <dbReference type="ARBA" id="ARBA00022679"/>
    </source>
</evidence>
<keyword evidence="7" id="KW-1185">Reference proteome</keyword>
<feature type="chain" id="PRO_5047180946" description="Glycosyl transferase 64 domain-containing protein" evidence="4">
    <location>
        <begin position="26"/>
        <end position="330"/>
    </location>
</feature>
<accession>A0ABU6U7U5</accession>
<dbReference type="EMBL" id="JASCZI010120868">
    <property type="protein sequence ID" value="MED6156470.1"/>
    <property type="molecule type" value="Genomic_DNA"/>
</dbReference>
<proteinExistence type="inferred from homology"/>
<keyword evidence="3" id="KW-1015">Disulfide bond</keyword>
<dbReference type="Gene3D" id="3.90.550.10">
    <property type="entry name" value="Spore Coat Polysaccharide Biosynthesis Protein SpsA, Chain A"/>
    <property type="match status" value="1"/>
</dbReference>
<evidence type="ECO:0000256" key="1">
    <source>
        <dbReference type="ARBA" id="ARBA00008700"/>
    </source>
</evidence>
<comment type="similarity">
    <text evidence="1">Belongs to the glycosyltransferase 64 family.</text>
</comment>
<protein>
    <recommendedName>
        <fullName evidence="5">Glycosyl transferase 64 domain-containing protein</fullName>
    </recommendedName>
</protein>